<dbReference type="EMBL" id="JAOTPV010000032">
    <property type="protein sequence ID" value="KAJ4469565.1"/>
    <property type="molecule type" value="Genomic_DNA"/>
</dbReference>
<dbReference type="Pfam" id="PF04081">
    <property type="entry name" value="DNA_pol_delta_4"/>
    <property type="match status" value="1"/>
</dbReference>
<feature type="compositionally biased region" description="Basic residues" evidence="1">
    <location>
        <begin position="84"/>
        <end position="96"/>
    </location>
</feature>
<protein>
    <submittedName>
        <fullName evidence="2">DNA polymerase delta, subunit 4-domain-containing protein</fullName>
    </submittedName>
</protein>
<dbReference type="AlphaFoldDB" id="A0A9W8ZZR2"/>
<feature type="region of interest" description="Disordered" evidence="1">
    <location>
        <begin position="1"/>
        <end position="44"/>
    </location>
</feature>
<dbReference type="OrthoDB" id="337486at2759"/>
<evidence type="ECO:0000313" key="2">
    <source>
        <dbReference type="EMBL" id="KAJ4469565.1"/>
    </source>
</evidence>
<reference evidence="2" key="1">
    <citation type="submission" date="2022-08" db="EMBL/GenBank/DDBJ databases">
        <title>A Global Phylogenomic Analysis of the Shiitake Genus Lentinula.</title>
        <authorList>
            <consortium name="DOE Joint Genome Institute"/>
            <person name="Sierra-Patev S."/>
            <person name="Min B."/>
            <person name="Naranjo-Ortiz M."/>
            <person name="Looney B."/>
            <person name="Konkel Z."/>
            <person name="Slot J.C."/>
            <person name="Sakamoto Y."/>
            <person name="Steenwyk J.L."/>
            <person name="Rokas A."/>
            <person name="Carro J."/>
            <person name="Camarero S."/>
            <person name="Ferreira P."/>
            <person name="Molpeceres G."/>
            <person name="Ruiz-Duenas F.J."/>
            <person name="Serrano A."/>
            <person name="Henrissat B."/>
            <person name="Drula E."/>
            <person name="Hughes K.W."/>
            <person name="Mata J.L."/>
            <person name="Ishikawa N.K."/>
            <person name="Vargas-Isla R."/>
            <person name="Ushijima S."/>
            <person name="Smith C.A."/>
            <person name="Ahrendt S."/>
            <person name="Andreopoulos W."/>
            <person name="He G."/>
            <person name="Labutti K."/>
            <person name="Lipzen A."/>
            <person name="Ng V."/>
            <person name="Riley R."/>
            <person name="Sandor L."/>
            <person name="Barry K."/>
            <person name="Martinez A.T."/>
            <person name="Xiao Y."/>
            <person name="Gibbons J.G."/>
            <person name="Terashima K."/>
            <person name="Grigoriev I.V."/>
            <person name="Hibbett D.S."/>
        </authorList>
    </citation>
    <scope>NUCLEOTIDE SEQUENCE</scope>
    <source>
        <strain evidence="2">JLM2183</strain>
    </source>
</reference>
<feature type="compositionally biased region" description="Polar residues" evidence="1">
    <location>
        <begin position="1"/>
        <end position="23"/>
    </location>
</feature>
<proteinExistence type="predicted"/>
<dbReference type="GO" id="GO:0006261">
    <property type="term" value="P:DNA-templated DNA replication"/>
    <property type="evidence" value="ECO:0007669"/>
    <property type="project" value="TreeGrafter"/>
</dbReference>
<feature type="region of interest" description="Disordered" evidence="1">
    <location>
        <begin position="84"/>
        <end position="104"/>
    </location>
</feature>
<dbReference type="GO" id="GO:0043625">
    <property type="term" value="C:delta DNA polymerase complex"/>
    <property type="evidence" value="ECO:0007669"/>
    <property type="project" value="TreeGrafter"/>
</dbReference>
<dbReference type="PANTHER" id="PTHR14303">
    <property type="entry name" value="DNA POLYMERASE DELTA SUBUNIT 4"/>
    <property type="match status" value="1"/>
</dbReference>
<evidence type="ECO:0000313" key="3">
    <source>
        <dbReference type="Proteomes" id="UP001150266"/>
    </source>
</evidence>
<gene>
    <name evidence="2" type="ORF">J3R30DRAFT_3551127</name>
</gene>
<sequence>MPVTRRTSSNARQSTLNFNTSKGSPAVAVKKAGEKAKNTNRNLLKKLETDVDDLSSFSSNSRHSSVDEIEKISDPDLVVGSLKSKRNSAVSKKKSKSKEVKGQQGQDRISMFSVILPCILNDVLSEVPSPAKERPELKIYDPRWRKLAAQARATNGNLQLIHAENENKIHDILRVFDLSYKYGPCYGISRLDRWERAEAMGLHPPPEIYDILLTRQGLEDPQYAQCVFFDQSERI</sequence>
<name>A0A9W8ZZR2_9AGAR</name>
<dbReference type="Proteomes" id="UP001150266">
    <property type="component" value="Unassembled WGS sequence"/>
</dbReference>
<dbReference type="InterPro" id="IPR007218">
    <property type="entry name" value="DNA_pol_delta_4"/>
</dbReference>
<accession>A0A9W8ZZR2</accession>
<keyword evidence="3" id="KW-1185">Reference proteome</keyword>
<organism evidence="2 3">
    <name type="scientific">Lentinula aciculospora</name>
    <dbReference type="NCBI Taxonomy" id="153920"/>
    <lineage>
        <taxon>Eukaryota</taxon>
        <taxon>Fungi</taxon>
        <taxon>Dikarya</taxon>
        <taxon>Basidiomycota</taxon>
        <taxon>Agaricomycotina</taxon>
        <taxon>Agaricomycetes</taxon>
        <taxon>Agaricomycetidae</taxon>
        <taxon>Agaricales</taxon>
        <taxon>Marasmiineae</taxon>
        <taxon>Omphalotaceae</taxon>
        <taxon>Lentinula</taxon>
    </lineage>
</organism>
<evidence type="ECO:0000256" key="1">
    <source>
        <dbReference type="SAM" id="MobiDB-lite"/>
    </source>
</evidence>
<dbReference type="PANTHER" id="PTHR14303:SF0">
    <property type="entry name" value="DNA POLYMERASE DELTA SUBUNIT 4"/>
    <property type="match status" value="1"/>
</dbReference>
<dbReference type="GO" id="GO:0000731">
    <property type="term" value="P:DNA synthesis involved in DNA repair"/>
    <property type="evidence" value="ECO:0007669"/>
    <property type="project" value="InterPro"/>
</dbReference>
<dbReference type="GO" id="GO:0003887">
    <property type="term" value="F:DNA-directed DNA polymerase activity"/>
    <property type="evidence" value="ECO:0007669"/>
    <property type="project" value="TreeGrafter"/>
</dbReference>
<comment type="caution">
    <text evidence="2">The sequence shown here is derived from an EMBL/GenBank/DDBJ whole genome shotgun (WGS) entry which is preliminary data.</text>
</comment>